<evidence type="ECO:0000313" key="2">
    <source>
        <dbReference type="Proteomes" id="UP001055072"/>
    </source>
</evidence>
<protein>
    <submittedName>
        <fullName evidence="1">Uncharacterized protein</fullName>
    </submittedName>
</protein>
<gene>
    <name evidence="1" type="ORF">BDY19DRAFT_475810</name>
</gene>
<proteinExistence type="predicted"/>
<name>A0ACB8TS68_9APHY</name>
<reference evidence="1" key="1">
    <citation type="journal article" date="2021" name="Environ. Microbiol.">
        <title>Gene family expansions and transcriptome signatures uncover fungal adaptations to wood decay.</title>
        <authorList>
            <person name="Hage H."/>
            <person name="Miyauchi S."/>
            <person name="Viragh M."/>
            <person name="Drula E."/>
            <person name="Min B."/>
            <person name="Chaduli D."/>
            <person name="Navarro D."/>
            <person name="Favel A."/>
            <person name="Norest M."/>
            <person name="Lesage-Meessen L."/>
            <person name="Balint B."/>
            <person name="Merenyi Z."/>
            <person name="de Eugenio L."/>
            <person name="Morin E."/>
            <person name="Martinez A.T."/>
            <person name="Baldrian P."/>
            <person name="Stursova M."/>
            <person name="Martinez M.J."/>
            <person name="Novotny C."/>
            <person name="Magnuson J.K."/>
            <person name="Spatafora J.W."/>
            <person name="Maurice S."/>
            <person name="Pangilinan J."/>
            <person name="Andreopoulos W."/>
            <person name="LaButti K."/>
            <person name="Hundley H."/>
            <person name="Na H."/>
            <person name="Kuo A."/>
            <person name="Barry K."/>
            <person name="Lipzen A."/>
            <person name="Henrissat B."/>
            <person name="Riley R."/>
            <person name="Ahrendt S."/>
            <person name="Nagy L.G."/>
            <person name="Grigoriev I.V."/>
            <person name="Martin F."/>
            <person name="Rosso M.N."/>
        </authorList>
    </citation>
    <scope>NUCLEOTIDE SEQUENCE</scope>
    <source>
        <strain evidence="1">CBS 384.51</strain>
    </source>
</reference>
<comment type="caution">
    <text evidence="1">The sequence shown here is derived from an EMBL/GenBank/DDBJ whole genome shotgun (WGS) entry which is preliminary data.</text>
</comment>
<organism evidence="1 2">
    <name type="scientific">Irpex rosettiformis</name>
    <dbReference type="NCBI Taxonomy" id="378272"/>
    <lineage>
        <taxon>Eukaryota</taxon>
        <taxon>Fungi</taxon>
        <taxon>Dikarya</taxon>
        <taxon>Basidiomycota</taxon>
        <taxon>Agaricomycotina</taxon>
        <taxon>Agaricomycetes</taxon>
        <taxon>Polyporales</taxon>
        <taxon>Irpicaceae</taxon>
        <taxon>Irpex</taxon>
    </lineage>
</organism>
<keyword evidence="2" id="KW-1185">Reference proteome</keyword>
<accession>A0ACB8TS68</accession>
<dbReference type="Proteomes" id="UP001055072">
    <property type="component" value="Unassembled WGS sequence"/>
</dbReference>
<sequence length="97" mass="10454">MDLPFPICGNGALPEHDEFEAIITARTPAPFFVITGSYIRQHNTHRYAGYRRAGLPSSVVAIAGPWIAVSGVVFAVFSVLTLPETRGLMLATGESHN</sequence>
<dbReference type="EMBL" id="MU274938">
    <property type="protein sequence ID" value="KAI0084776.1"/>
    <property type="molecule type" value="Genomic_DNA"/>
</dbReference>
<evidence type="ECO:0000313" key="1">
    <source>
        <dbReference type="EMBL" id="KAI0084776.1"/>
    </source>
</evidence>